<comment type="caution">
    <text evidence="6">The sequence shown here is derived from an EMBL/GenBank/DDBJ whole genome shotgun (WGS) entry which is preliminary data.</text>
</comment>
<proteinExistence type="predicted"/>
<organism evidence="6 7">
    <name type="scientific">Leucobacter iarius</name>
    <dbReference type="NCBI Taxonomy" id="333963"/>
    <lineage>
        <taxon>Bacteria</taxon>
        <taxon>Bacillati</taxon>
        <taxon>Actinomycetota</taxon>
        <taxon>Actinomycetes</taxon>
        <taxon>Micrococcales</taxon>
        <taxon>Microbacteriaceae</taxon>
        <taxon>Leucobacter</taxon>
    </lineage>
</organism>
<feature type="DNA-binding region" description="H-T-H motif" evidence="4">
    <location>
        <begin position="42"/>
        <end position="61"/>
    </location>
</feature>
<keyword evidence="2 4" id="KW-0238">DNA-binding</keyword>
<evidence type="ECO:0000313" key="7">
    <source>
        <dbReference type="Proteomes" id="UP001500851"/>
    </source>
</evidence>
<sequence>MASEAGEAGARGSGSRRVRLDPERIVDALLELARREPHERLTFKRIGEELGVDATAMYRHFRNREAMTQAALDRLNRLSVEAGQAVPGGWRARLEAHLLATAELYLTYPALGAEGAVIDPAGPGDAAAVEFLLEVLHEAGLEGGALVRAYAAVSGFALSFSAAMAHEVMRGGEEEAGSEPWITSFGSAHLPDYPLLDANRDALFALSGMDVYRAGIAALLDSVERQGIEHAEADR</sequence>
<dbReference type="PROSITE" id="PS50977">
    <property type="entry name" value="HTH_TETR_2"/>
    <property type="match status" value="1"/>
</dbReference>
<feature type="domain" description="HTH tetR-type" evidence="5">
    <location>
        <begin position="19"/>
        <end position="79"/>
    </location>
</feature>
<keyword evidence="1" id="KW-0805">Transcription regulation</keyword>
<evidence type="ECO:0000256" key="2">
    <source>
        <dbReference type="ARBA" id="ARBA00023125"/>
    </source>
</evidence>
<accession>A0ABP4XIT9</accession>
<dbReference type="RefSeq" id="WP_046454483.1">
    <property type="nucleotide sequence ID" value="NZ_BAAAOB010000001.1"/>
</dbReference>
<protein>
    <recommendedName>
        <fullName evidence="5">HTH tetR-type domain-containing protein</fullName>
    </recommendedName>
</protein>
<evidence type="ECO:0000256" key="3">
    <source>
        <dbReference type="ARBA" id="ARBA00023163"/>
    </source>
</evidence>
<evidence type="ECO:0000256" key="4">
    <source>
        <dbReference type="PROSITE-ProRule" id="PRU00335"/>
    </source>
</evidence>
<dbReference type="Pfam" id="PF00440">
    <property type="entry name" value="TetR_N"/>
    <property type="match status" value="1"/>
</dbReference>
<keyword evidence="7" id="KW-1185">Reference proteome</keyword>
<dbReference type="InterPro" id="IPR009057">
    <property type="entry name" value="Homeodomain-like_sf"/>
</dbReference>
<dbReference type="SUPFAM" id="SSF46689">
    <property type="entry name" value="Homeodomain-like"/>
    <property type="match status" value="1"/>
</dbReference>
<evidence type="ECO:0000259" key="5">
    <source>
        <dbReference type="PROSITE" id="PS50977"/>
    </source>
</evidence>
<dbReference type="Gene3D" id="1.10.357.10">
    <property type="entry name" value="Tetracycline Repressor, domain 2"/>
    <property type="match status" value="1"/>
</dbReference>
<evidence type="ECO:0000256" key="1">
    <source>
        <dbReference type="ARBA" id="ARBA00023015"/>
    </source>
</evidence>
<dbReference type="Gene3D" id="1.10.10.60">
    <property type="entry name" value="Homeodomain-like"/>
    <property type="match status" value="1"/>
</dbReference>
<gene>
    <name evidence="6" type="ORF">GCM10009768_06550</name>
</gene>
<dbReference type="EMBL" id="BAAAOB010000001">
    <property type="protein sequence ID" value="GAA1780340.1"/>
    <property type="molecule type" value="Genomic_DNA"/>
</dbReference>
<dbReference type="SUPFAM" id="SSF48498">
    <property type="entry name" value="Tetracyclin repressor-like, C-terminal domain"/>
    <property type="match status" value="1"/>
</dbReference>
<reference evidence="7" key="1">
    <citation type="journal article" date="2019" name="Int. J. Syst. Evol. Microbiol.">
        <title>The Global Catalogue of Microorganisms (GCM) 10K type strain sequencing project: providing services to taxonomists for standard genome sequencing and annotation.</title>
        <authorList>
            <consortium name="The Broad Institute Genomics Platform"/>
            <consortium name="The Broad Institute Genome Sequencing Center for Infectious Disease"/>
            <person name="Wu L."/>
            <person name="Ma J."/>
        </authorList>
    </citation>
    <scope>NUCLEOTIDE SEQUENCE [LARGE SCALE GENOMIC DNA]</scope>
    <source>
        <strain evidence="7">JCM 14736</strain>
    </source>
</reference>
<dbReference type="Pfam" id="PF02909">
    <property type="entry name" value="TetR_C_1"/>
    <property type="match status" value="1"/>
</dbReference>
<keyword evidence="3" id="KW-0804">Transcription</keyword>
<dbReference type="InterPro" id="IPR036271">
    <property type="entry name" value="Tet_transcr_reg_TetR-rel_C_sf"/>
</dbReference>
<evidence type="ECO:0000313" key="6">
    <source>
        <dbReference type="EMBL" id="GAA1780340.1"/>
    </source>
</evidence>
<dbReference type="Proteomes" id="UP001500851">
    <property type="component" value="Unassembled WGS sequence"/>
</dbReference>
<name>A0ABP4XIT9_9MICO</name>
<dbReference type="InterPro" id="IPR004111">
    <property type="entry name" value="Repressor_TetR_C"/>
</dbReference>
<dbReference type="InterPro" id="IPR001647">
    <property type="entry name" value="HTH_TetR"/>
</dbReference>